<evidence type="ECO:0000256" key="6">
    <source>
        <dbReference type="ARBA" id="ARBA00024916"/>
    </source>
</evidence>
<evidence type="ECO:0000256" key="1">
    <source>
        <dbReference type="ARBA" id="ARBA00008213"/>
    </source>
</evidence>
<keyword evidence="4 8" id="KW-0238">DNA-binding</keyword>
<dbReference type="GO" id="GO:0003677">
    <property type="term" value="F:DNA binding"/>
    <property type="evidence" value="ECO:0007669"/>
    <property type="project" value="UniProtKB-UniRule"/>
</dbReference>
<dbReference type="AlphaFoldDB" id="A0A1G2HQD6"/>
<evidence type="ECO:0000259" key="10">
    <source>
        <dbReference type="Pfam" id="PF01272"/>
    </source>
</evidence>
<dbReference type="STRING" id="1802202.A2730_01510"/>
<dbReference type="Gene3D" id="1.10.287.180">
    <property type="entry name" value="Transcription elongation factor, GreA/GreB, N-terminal domain"/>
    <property type="match status" value="1"/>
</dbReference>
<evidence type="ECO:0000259" key="11">
    <source>
        <dbReference type="Pfam" id="PF03449"/>
    </source>
</evidence>
<evidence type="ECO:0000256" key="7">
    <source>
        <dbReference type="ARBA" id="ARBA00030776"/>
    </source>
</evidence>
<evidence type="ECO:0000256" key="5">
    <source>
        <dbReference type="ARBA" id="ARBA00023163"/>
    </source>
</evidence>
<dbReference type="HAMAP" id="MF_00105">
    <property type="entry name" value="GreA_GreB"/>
    <property type="match status" value="1"/>
</dbReference>
<feature type="domain" description="Transcription elongation factor GreA/GreB N-terminal" evidence="11">
    <location>
        <begin position="4"/>
        <end position="73"/>
    </location>
</feature>
<dbReference type="InterPro" id="IPR001437">
    <property type="entry name" value="Tscrpt_elong_fac_GreA/B_C"/>
</dbReference>
<dbReference type="InterPro" id="IPR006359">
    <property type="entry name" value="Tscrpt_elong_fac_GreA"/>
</dbReference>
<dbReference type="GO" id="GO:0032784">
    <property type="term" value="P:regulation of DNA-templated transcription elongation"/>
    <property type="evidence" value="ECO:0007669"/>
    <property type="project" value="UniProtKB-UniRule"/>
</dbReference>
<feature type="domain" description="Transcription elongation factor GreA/GreB C-terminal" evidence="10">
    <location>
        <begin position="79"/>
        <end position="150"/>
    </location>
</feature>
<reference evidence="12 13" key="1">
    <citation type="journal article" date="2016" name="Nat. Commun.">
        <title>Thousands of microbial genomes shed light on interconnected biogeochemical processes in an aquifer system.</title>
        <authorList>
            <person name="Anantharaman K."/>
            <person name="Brown C.T."/>
            <person name="Hug L.A."/>
            <person name="Sharon I."/>
            <person name="Castelle C.J."/>
            <person name="Probst A.J."/>
            <person name="Thomas B.C."/>
            <person name="Singh A."/>
            <person name="Wilkins M.J."/>
            <person name="Karaoz U."/>
            <person name="Brodie E.L."/>
            <person name="Williams K.H."/>
            <person name="Hubbard S.S."/>
            <person name="Banfield J.F."/>
        </authorList>
    </citation>
    <scope>NUCLEOTIDE SEQUENCE [LARGE SCALE GENOMIC DNA]</scope>
</reference>
<evidence type="ECO:0000313" key="12">
    <source>
        <dbReference type="EMBL" id="OGZ64450.1"/>
    </source>
</evidence>
<proteinExistence type="inferred from homology"/>
<dbReference type="Pfam" id="PF01272">
    <property type="entry name" value="GreA_GreB"/>
    <property type="match status" value="1"/>
</dbReference>
<name>A0A1G2HQD6_9BACT</name>
<protein>
    <recommendedName>
        <fullName evidence="2 8">Transcription elongation factor GreA</fullName>
    </recommendedName>
    <alternativeName>
        <fullName evidence="7 8">Transcript cleavage factor GreA</fullName>
    </alternativeName>
</protein>
<accession>A0A1G2HQD6</accession>
<dbReference type="EMBL" id="MHOO01000005">
    <property type="protein sequence ID" value="OGZ64450.1"/>
    <property type="molecule type" value="Genomic_DNA"/>
</dbReference>
<comment type="similarity">
    <text evidence="1 8 9">Belongs to the GreA/GreB family.</text>
</comment>
<sequence length="150" mass="16948">MTQYFTGEGLKKLKEELQELKTNEMRRVVKLIAEAASFGDLKENSAYHEARNMKSFLLGRIEQLESAINDAIVVEKKEDGAVQVGSELVILFDGKEEKYTIVAPGEADILKNKMSYQSPFGQQLMGKKEGEEFNYEIKGKKIKVKILGIK</sequence>
<keyword evidence="3 8" id="KW-0805">Transcription regulation</keyword>
<dbReference type="FunFam" id="1.10.287.180:FF:000001">
    <property type="entry name" value="Transcription elongation factor GreA"/>
    <property type="match status" value="1"/>
</dbReference>
<dbReference type="InterPro" id="IPR022691">
    <property type="entry name" value="Tscrpt_elong_fac_GreA/B_N"/>
</dbReference>
<dbReference type="PANTHER" id="PTHR30437:SF4">
    <property type="entry name" value="TRANSCRIPTION ELONGATION FACTOR GREA"/>
    <property type="match status" value="1"/>
</dbReference>
<dbReference type="SUPFAM" id="SSF54534">
    <property type="entry name" value="FKBP-like"/>
    <property type="match status" value="1"/>
</dbReference>
<dbReference type="PIRSF" id="PIRSF006092">
    <property type="entry name" value="GreA_GreB"/>
    <property type="match status" value="1"/>
</dbReference>
<dbReference type="InterPro" id="IPR018151">
    <property type="entry name" value="TF_GreA/GreB_CS"/>
</dbReference>
<dbReference type="GO" id="GO:0070063">
    <property type="term" value="F:RNA polymerase binding"/>
    <property type="evidence" value="ECO:0007669"/>
    <property type="project" value="InterPro"/>
</dbReference>
<evidence type="ECO:0000256" key="8">
    <source>
        <dbReference type="HAMAP-Rule" id="MF_00105"/>
    </source>
</evidence>
<dbReference type="NCBIfam" id="TIGR01462">
    <property type="entry name" value="greA"/>
    <property type="match status" value="1"/>
</dbReference>
<organism evidence="12 13">
    <name type="scientific">Candidatus Staskawiczbacteria bacterium RIFCSPHIGHO2_01_FULL_39_25</name>
    <dbReference type="NCBI Taxonomy" id="1802202"/>
    <lineage>
        <taxon>Bacteria</taxon>
        <taxon>Candidatus Staskawicziibacteriota</taxon>
    </lineage>
</organism>
<keyword evidence="5 8" id="KW-0804">Transcription</keyword>
<gene>
    <name evidence="8" type="primary">greA</name>
    <name evidence="12" type="ORF">A2730_01510</name>
</gene>
<dbReference type="PROSITE" id="PS00829">
    <property type="entry name" value="GREAB_1"/>
    <property type="match status" value="1"/>
</dbReference>
<dbReference type="InterPro" id="IPR023459">
    <property type="entry name" value="Tscrpt_elong_fac_GreA/B_fam"/>
</dbReference>
<comment type="caution">
    <text evidence="12">The sequence shown here is derived from an EMBL/GenBank/DDBJ whole genome shotgun (WGS) entry which is preliminary data.</text>
</comment>
<evidence type="ECO:0000313" key="13">
    <source>
        <dbReference type="Proteomes" id="UP000176855"/>
    </source>
</evidence>
<evidence type="ECO:0000256" key="9">
    <source>
        <dbReference type="RuleBase" id="RU000556"/>
    </source>
</evidence>
<dbReference type="Gene3D" id="3.10.50.30">
    <property type="entry name" value="Transcription elongation factor, GreA/GreB, C-terminal domain"/>
    <property type="match status" value="1"/>
</dbReference>
<evidence type="ECO:0000256" key="2">
    <source>
        <dbReference type="ARBA" id="ARBA00013729"/>
    </source>
</evidence>
<evidence type="ECO:0000256" key="3">
    <source>
        <dbReference type="ARBA" id="ARBA00023015"/>
    </source>
</evidence>
<dbReference type="Proteomes" id="UP000176855">
    <property type="component" value="Unassembled WGS sequence"/>
</dbReference>
<dbReference type="GO" id="GO:0006354">
    <property type="term" value="P:DNA-templated transcription elongation"/>
    <property type="evidence" value="ECO:0007669"/>
    <property type="project" value="TreeGrafter"/>
</dbReference>
<dbReference type="InterPro" id="IPR036953">
    <property type="entry name" value="GreA/GreB_C_sf"/>
</dbReference>
<comment type="function">
    <text evidence="6 8 9">Necessary for efficient RNA polymerase transcription elongation past template-encoded arresting sites. The arresting sites in DNA have the property of trapping a certain fraction of elongating RNA polymerases that pass through, resulting in locked ternary complexes. Cleavage of the nascent transcript by cleavage factors such as GreA or GreB allows the resumption of elongation from the new 3'terminus. GreA releases sequences of 2 to 3 nucleotides.</text>
</comment>
<dbReference type="InterPro" id="IPR028624">
    <property type="entry name" value="Tscrpt_elong_fac_GreA/B"/>
</dbReference>
<dbReference type="InterPro" id="IPR036805">
    <property type="entry name" value="Tscrpt_elong_fac_GreA/B_N_sf"/>
</dbReference>
<dbReference type="SUPFAM" id="SSF46557">
    <property type="entry name" value="GreA transcript cleavage protein, N-terminal domain"/>
    <property type="match status" value="1"/>
</dbReference>
<evidence type="ECO:0000256" key="4">
    <source>
        <dbReference type="ARBA" id="ARBA00023125"/>
    </source>
</evidence>
<dbReference type="PANTHER" id="PTHR30437">
    <property type="entry name" value="TRANSCRIPTION ELONGATION FACTOR GREA"/>
    <property type="match status" value="1"/>
</dbReference>
<dbReference type="Pfam" id="PF03449">
    <property type="entry name" value="GreA_GreB_N"/>
    <property type="match status" value="1"/>
</dbReference>